<dbReference type="RefSeq" id="WP_207883756.1">
    <property type="nucleotide sequence ID" value="NZ_JAFVMF010000030.1"/>
</dbReference>
<sequence>MVDQFLIQRRVARGMAKAAQKVGAPAQIMRPTALAAPLTTESRCLMADFSASPDYAFRAPPLWDKPTTWALMDTDDVRSGDIIVAATGTYFVSRFEPWRPVSCVLTNSVVSLTETAMSGSGVTTDDGSLTTGICTVAGLQDPYGTSSSNTSGDTTSATDWPAYISQPKAGVMPQSGTSGAVKAAAYGLLLPLMPNYLPRPYMQVTDAHGISYTIFGVTTSQYGSECLMTVNQA</sequence>
<protein>
    <submittedName>
        <fullName evidence="1">Uncharacterized protein</fullName>
    </submittedName>
</protein>
<keyword evidence="2" id="KW-1185">Reference proteome</keyword>
<accession>A0ABS3M0W7</accession>
<dbReference type="Proteomes" id="UP000664771">
    <property type="component" value="Unassembled WGS sequence"/>
</dbReference>
<name>A0ABS3M0W7_9PROT</name>
<reference evidence="1 2" key="1">
    <citation type="submission" date="2021-03" db="EMBL/GenBank/DDBJ databases">
        <title>The complete genome sequence of Acetobacter sacchari TBRC 11175.</title>
        <authorList>
            <person name="Charoenyingcharoen P."/>
            <person name="Yukphan P."/>
        </authorList>
    </citation>
    <scope>NUCLEOTIDE SEQUENCE [LARGE SCALE GENOMIC DNA]</scope>
    <source>
        <strain evidence="1 2">TBRC 11175</strain>
    </source>
</reference>
<proteinExistence type="predicted"/>
<gene>
    <name evidence="1" type="ORF">J2D73_18520</name>
</gene>
<comment type="caution">
    <text evidence="1">The sequence shown here is derived from an EMBL/GenBank/DDBJ whole genome shotgun (WGS) entry which is preliminary data.</text>
</comment>
<dbReference type="EMBL" id="JAFVMF010000030">
    <property type="protein sequence ID" value="MBO1361780.1"/>
    <property type="molecule type" value="Genomic_DNA"/>
</dbReference>
<organism evidence="1 2">
    <name type="scientific">Acetobacter sacchari</name>
    <dbReference type="NCBI Taxonomy" id="2661687"/>
    <lineage>
        <taxon>Bacteria</taxon>
        <taxon>Pseudomonadati</taxon>
        <taxon>Pseudomonadota</taxon>
        <taxon>Alphaproteobacteria</taxon>
        <taxon>Acetobacterales</taxon>
        <taxon>Acetobacteraceae</taxon>
        <taxon>Acetobacter</taxon>
    </lineage>
</organism>
<evidence type="ECO:0000313" key="2">
    <source>
        <dbReference type="Proteomes" id="UP000664771"/>
    </source>
</evidence>
<evidence type="ECO:0000313" key="1">
    <source>
        <dbReference type="EMBL" id="MBO1361780.1"/>
    </source>
</evidence>